<comment type="caution">
    <text evidence="1">The sequence shown here is derived from an EMBL/GenBank/DDBJ whole genome shotgun (WGS) entry which is preliminary data.</text>
</comment>
<dbReference type="AlphaFoldDB" id="A0A7Z0J7C2"/>
<accession>A0A7Z0J7C2</accession>
<reference evidence="1 2" key="1">
    <citation type="submission" date="2020-07" db="EMBL/GenBank/DDBJ databases">
        <title>Sequencing the genomes of 1000 actinobacteria strains.</title>
        <authorList>
            <person name="Klenk H.-P."/>
        </authorList>
    </citation>
    <scope>NUCLEOTIDE SEQUENCE [LARGE SCALE GENOMIC DNA]</scope>
    <source>
        <strain evidence="1 2">LI1</strain>
    </source>
</reference>
<dbReference type="EMBL" id="JACCFM010000001">
    <property type="protein sequence ID" value="NYJ21126.1"/>
    <property type="molecule type" value="Genomic_DNA"/>
</dbReference>
<organism evidence="1 2">
    <name type="scientific">Glaciibacter psychrotolerans</name>
    <dbReference type="NCBI Taxonomy" id="670054"/>
    <lineage>
        <taxon>Bacteria</taxon>
        <taxon>Bacillati</taxon>
        <taxon>Actinomycetota</taxon>
        <taxon>Actinomycetes</taxon>
        <taxon>Micrococcales</taxon>
        <taxon>Microbacteriaceae</taxon>
        <taxon>Glaciibacter</taxon>
    </lineage>
</organism>
<dbReference type="Proteomes" id="UP000537260">
    <property type="component" value="Unassembled WGS sequence"/>
</dbReference>
<protein>
    <submittedName>
        <fullName evidence="1">Uncharacterized protein</fullName>
    </submittedName>
</protein>
<dbReference type="InterPro" id="IPR046897">
    <property type="entry name" value="ABC-3C_MC6"/>
</dbReference>
<name>A0A7Z0J7C2_9MICO</name>
<evidence type="ECO:0000313" key="2">
    <source>
        <dbReference type="Proteomes" id="UP000537260"/>
    </source>
</evidence>
<dbReference type="Pfam" id="PF20293">
    <property type="entry name" value="MC6"/>
    <property type="match status" value="1"/>
</dbReference>
<evidence type="ECO:0000313" key="1">
    <source>
        <dbReference type="EMBL" id="NYJ21126.1"/>
    </source>
</evidence>
<proteinExistence type="predicted"/>
<gene>
    <name evidence="1" type="ORF">HNR05_002917</name>
</gene>
<sequence length="62" mass="7344">MSIVLTEPMTVSQVWTELKRWRLQNGNHRQITFGWFVLALDVLNMLDVVRLENGLLYKTVRI</sequence>
<keyword evidence="2" id="KW-1185">Reference proteome</keyword>